<proteinExistence type="predicted"/>
<evidence type="ECO:0000313" key="2">
    <source>
        <dbReference type="Proteomes" id="UP000010475"/>
    </source>
</evidence>
<dbReference type="AlphaFoldDB" id="K9X4B3"/>
<keyword evidence="2" id="KW-1185">Reference proteome</keyword>
<dbReference type="Proteomes" id="UP000010475">
    <property type="component" value="Chromosome"/>
</dbReference>
<protein>
    <recommendedName>
        <fullName evidence="3">Carboxypeptidase regulatory-like domain-containing protein</fullName>
    </recommendedName>
</protein>
<name>K9X4B3_9NOST</name>
<dbReference type="Gene3D" id="2.60.40.1120">
    <property type="entry name" value="Carboxypeptidase-like, regulatory domain"/>
    <property type="match status" value="1"/>
</dbReference>
<dbReference type="SUPFAM" id="SSF49464">
    <property type="entry name" value="Carboxypeptidase regulatory domain-like"/>
    <property type="match status" value="1"/>
</dbReference>
<dbReference type="Pfam" id="PF13620">
    <property type="entry name" value="CarboxypepD_reg"/>
    <property type="match status" value="1"/>
</dbReference>
<organism evidence="1 2">
    <name type="scientific">Cylindrospermum stagnale PCC 7417</name>
    <dbReference type="NCBI Taxonomy" id="56107"/>
    <lineage>
        <taxon>Bacteria</taxon>
        <taxon>Bacillati</taxon>
        <taxon>Cyanobacteriota</taxon>
        <taxon>Cyanophyceae</taxon>
        <taxon>Nostocales</taxon>
        <taxon>Nostocaceae</taxon>
        <taxon>Cylindrospermum</taxon>
    </lineage>
</organism>
<evidence type="ECO:0008006" key="3">
    <source>
        <dbReference type="Google" id="ProtNLM"/>
    </source>
</evidence>
<gene>
    <name evidence="1" type="ORF">Cylst_5276</name>
</gene>
<dbReference type="EMBL" id="CP003642">
    <property type="protein sequence ID" value="AFZ27308.1"/>
    <property type="molecule type" value="Genomic_DNA"/>
</dbReference>
<dbReference type="HOGENOM" id="CLU_1913594_0_0_3"/>
<sequence>MKRENCVLNQTSKPSLSIKLLTPFCLISSLLLGATSVSAQVIESRFCTAKGTVTNSAGVALPGVTVTLSNPDESNSTTTDANGNYIVSLGEVDIAYFCVVTPSKTGYSFSPVDSTFLPGRRSDRHIANFIGT</sequence>
<dbReference type="RefSeq" id="WP_015210543.1">
    <property type="nucleotide sequence ID" value="NC_019757.1"/>
</dbReference>
<reference evidence="1 2" key="1">
    <citation type="submission" date="2012-06" db="EMBL/GenBank/DDBJ databases">
        <title>Finished chromosome of genome of Cylindrospermum stagnale PCC 7417.</title>
        <authorList>
            <consortium name="US DOE Joint Genome Institute"/>
            <person name="Gugger M."/>
            <person name="Coursin T."/>
            <person name="Rippka R."/>
            <person name="Tandeau De Marsac N."/>
            <person name="Huntemann M."/>
            <person name="Wei C.-L."/>
            <person name="Han J."/>
            <person name="Detter J.C."/>
            <person name="Han C."/>
            <person name="Tapia R."/>
            <person name="Chen A."/>
            <person name="Kyrpides N."/>
            <person name="Mavromatis K."/>
            <person name="Markowitz V."/>
            <person name="Szeto E."/>
            <person name="Ivanova N."/>
            <person name="Pagani I."/>
            <person name="Pati A."/>
            <person name="Goodwin L."/>
            <person name="Nordberg H.P."/>
            <person name="Cantor M.N."/>
            <person name="Hua S.X."/>
            <person name="Woyke T."/>
            <person name="Kerfeld C.A."/>
        </authorList>
    </citation>
    <scope>NUCLEOTIDE SEQUENCE [LARGE SCALE GENOMIC DNA]</scope>
    <source>
        <strain evidence="1 2">PCC 7417</strain>
    </source>
</reference>
<accession>K9X4B3</accession>
<dbReference type="InterPro" id="IPR008969">
    <property type="entry name" value="CarboxyPept-like_regulatory"/>
</dbReference>
<evidence type="ECO:0000313" key="1">
    <source>
        <dbReference type="EMBL" id="AFZ27308.1"/>
    </source>
</evidence>
<dbReference type="KEGG" id="csg:Cylst_5276"/>